<dbReference type="RefSeq" id="WP_200987458.1">
    <property type="nucleotide sequence ID" value="NZ_CP063311.1"/>
</dbReference>
<dbReference type="Pfam" id="PF00550">
    <property type="entry name" value="PP-binding"/>
    <property type="match status" value="1"/>
</dbReference>
<sequence length="101" mass="11230">MNGFTPNSIGRESYTAKTIEAWLVSQIAEQLSIQPEEIDVKEPLDSYGLDSAQAVILANKAEKLLGFKLSPLLLWYYPTIASLAERVAEDLESSDSEIFHI</sequence>
<protein>
    <submittedName>
        <fullName evidence="4">Acyl carrier protein</fullName>
    </submittedName>
</protein>
<accession>A0A7U3NM13</accession>
<dbReference type="GO" id="GO:0031177">
    <property type="term" value="F:phosphopantetheine binding"/>
    <property type="evidence" value="ECO:0007669"/>
    <property type="project" value="InterPro"/>
</dbReference>
<dbReference type="InterPro" id="IPR036736">
    <property type="entry name" value="ACP-like_sf"/>
</dbReference>
<name>A0A7U3NM13_9CYAN</name>
<dbReference type="SUPFAM" id="SSF47336">
    <property type="entry name" value="ACP-like"/>
    <property type="match status" value="1"/>
</dbReference>
<dbReference type="Proteomes" id="UP000593846">
    <property type="component" value="Chromosome"/>
</dbReference>
<evidence type="ECO:0000313" key="5">
    <source>
        <dbReference type="Proteomes" id="UP000593846"/>
    </source>
</evidence>
<dbReference type="InterPro" id="IPR009081">
    <property type="entry name" value="PP-bd_ACP"/>
</dbReference>
<proteinExistence type="predicted"/>
<evidence type="ECO:0000313" key="4">
    <source>
        <dbReference type="EMBL" id="QOV21816.1"/>
    </source>
</evidence>
<evidence type="ECO:0000256" key="2">
    <source>
        <dbReference type="ARBA" id="ARBA00022553"/>
    </source>
</evidence>
<dbReference type="PROSITE" id="PS50075">
    <property type="entry name" value="CARRIER"/>
    <property type="match status" value="1"/>
</dbReference>
<evidence type="ECO:0000259" key="3">
    <source>
        <dbReference type="PROSITE" id="PS50075"/>
    </source>
</evidence>
<dbReference type="InterPro" id="IPR020806">
    <property type="entry name" value="PKS_PP-bd"/>
</dbReference>
<keyword evidence="2" id="KW-0597">Phosphoprotein</keyword>
<dbReference type="EMBL" id="CP063311">
    <property type="protein sequence ID" value="QOV21816.1"/>
    <property type="molecule type" value="Genomic_DNA"/>
</dbReference>
<keyword evidence="1" id="KW-0596">Phosphopantetheine</keyword>
<feature type="domain" description="Carrier" evidence="3">
    <location>
        <begin position="14"/>
        <end position="91"/>
    </location>
</feature>
<gene>
    <name evidence="4" type="ORF">IM676_13935</name>
</gene>
<reference evidence="5" key="1">
    <citation type="submission" date="2020-10" db="EMBL/GenBank/DDBJ databases">
        <title>Genome-based taxonomic classification of the species Anabaenopsis elenkinii.</title>
        <authorList>
            <person name="Delbaje E."/>
            <person name="Andreote A.P.D."/>
            <person name="Pellegrinetti T.A."/>
            <person name="Cruz R.B."/>
            <person name="Branco L.H.Z."/>
            <person name="Fiore M.F."/>
        </authorList>
    </citation>
    <scope>NUCLEOTIDE SEQUENCE [LARGE SCALE GENOMIC DNA]</scope>
    <source>
        <strain evidence="5">CCIBt3563</strain>
    </source>
</reference>
<dbReference type="KEGG" id="aee:IM676_13935"/>
<dbReference type="Gene3D" id="1.10.1200.10">
    <property type="entry name" value="ACP-like"/>
    <property type="match status" value="1"/>
</dbReference>
<organism evidence="4 5">
    <name type="scientific">Anabaenopsis elenkinii CCIBt3563</name>
    <dbReference type="NCBI Taxonomy" id="2779889"/>
    <lineage>
        <taxon>Bacteria</taxon>
        <taxon>Bacillati</taxon>
        <taxon>Cyanobacteriota</taxon>
        <taxon>Cyanophyceae</taxon>
        <taxon>Nostocales</taxon>
        <taxon>Nodulariaceae</taxon>
        <taxon>Anabaenopsis</taxon>
    </lineage>
</organism>
<keyword evidence="5" id="KW-1185">Reference proteome</keyword>
<evidence type="ECO:0000256" key="1">
    <source>
        <dbReference type="ARBA" id="ARBA00022450"/>
    </source>
</evidence>
<dbReference type="SMART" id="SM00823">
    <property type="entry name" value="PKS_PP"/>
    <property type="match status" value="1"/>
</dbReference>
<dbReference type="AlphaFoldDB" id="A0A7U3NM13"/>